<evidence type="ECO:0000256" key="1">
    <source>
        <dbReference type="ARBA" id="ARBA00022801"/>
    </source>
</evidence>
<feature type="chain" id="PRO_5012031862" evidence="2">
    <location>
        <begin position="20"/>
        <end position="286"/>
    </location>
</feature>
<protein>
    <submittedName>
        <fullName evidence="4">Acetyl esterase/lipase</fullName>
    </submittedName>
</protein>
<accession>A0A1W2B0V9</accession>
<dbReference type="AlphaFoldDB" id="A0A1W2B0V9"/>
<dbReference type="InterPro" id="IPR050300">
    <property type="entry name" value="GDXG_lipolytic_enzyme"/>
</dbReference>
<proteinExistence type="predicted"/>
<dbReference type="OrthoDB" id="9777975at2"/>
<dbReference type="SUPFAM" id="SSF53474">
    <property type="entry name" value="alpha/beta-Hydrolases"/>
    <property type="match status" value="1"/>
</dbReference>
<gene>
    <name evidence="4" type="ORF">SAMN06296427_105165</name>
</gene>
<name>A0A1W2B0V9_9FLAO</name>
<keyword evidence="2" id="KW-0732">Signal</keyword>
<dbReference type="EMBL" id="FWXS01000005">
    <property type="protein sequence ID" value="SMC66038.1"/>
    <property type="molecule type" value="Genomic_DNA"/>
</dbReference>
<dbReference type="Pfam" id="PF20434">
    <property type="entry name" value="BD-FAE"/>
    <property type="match status" value="1"/>
</dbReference>
<dbReference type="InterPro" id="IPR029058">
    <property type="entry name" value="AB_hydrolase_fold"/>
</dbReference>
<dbReference type="InterPro" id="IPR049492">
    <property type="entry name" value="BD-FAE-like_dom"/>
</dbReference>
<reference evidence="4 5" key="1">
    <citation type="submission" date="2017-04" db="EMBL/GenBank/DDBJ databases">
        <authorList>
            <person name="Afonso C.L."/>
            <person name="Miller P.J."/>
            <person name="Scott M.A."/>
            <person name="Spackman E."/>
            <person name="Goraichik I."/>
            <person name="Dimitrov K.M."/>
            <person name="Suarez D.L."/>
            <person name="Swayne D.E."/>
        </authorList>
    </citation>
    <scope>NUCLEOTIDE SEQUENCE [LARGE SCALE GENOMIC DNA]</scope>
    <source>
        <strain evidence="4 5">CGMCC 1.12708</strain>
    </source>
</reference>
<feature type="domain" description="BD-FAE-like" evidence="3">
    <location>
        <begin position="50"/>
        <end position="246"/>
    </location>
</feature>
<dbReference type="PROSITE" id="PS51257">
    <property type="entry name" value="PROKAR_LIPOPROTEIN"/>
    <property type="match status" value="1"/>
</dbReference>
<feature type="signal peptide" evidence="2">
    <location>
        <begin position="1"/>
        <end position="19"/>
    </location>
</feature>
<evidence type="ECO:0000256" key="2">
    <source>
        <dbReference type="SAM" id="SignalP"/>
    </source>
</evidence>
<evidence type="ECO:0000259" key="3">
    <source>
        <dbReference type="Pfam" id="PF20434"/>
    </source>
</evidence>
<dbReference type="Proteomes" id="UP000192393">
    <property type="component" value="Unassembled WGS sequence"/>
</dbReference>
<keyword evidence="5" id="KW-1185">Reference proteome</keyword>
<evidence type="ECO:0000313" key="5">
    <source>
        <dbReference type="Proteomes" id="UP000192393"/>
    </source>
</evidence>
<dbReference type="Gene3D" id="3.40.50.1820">
    <property type="entry name" value="alpha/beta hydrolase"/>
    <property type="match status" value="1"/>
</dbReference>
<organism evidence="4 5">
    <name type="scientific">Moheibacter sediminis</name>
    <dbReference type="NCBI Taxonomy" id="1434700"/>
    <lineage>
        <taxon>Bacteria</taxon>
        <taxon>Pseudomonadati</taxon>
        <taxon>Bacteroidota</taxon>
        <taxon>Flavobacteriia</taxon>
        <taxon>Flavobacteriales</taxon>
        <taxon>Weeksellaceae</taxon>
        <taxon>Moheibacter</taxon>
    </lineage>
</organism>
<dbReference type="STRING" id="1434700.SAMN06296427_105165"/>
<dbReference type="PANTHER" id="PTHR48081">
    <property type="entry name" value="AB HYDROLASE SUPERFAMILY PROTEIN C4A8.06C"/>
    <property type="match status" value="1"/>
</dbReference>
<keyword evidence="1" id="KW-0378">Hydrolase</keyword>
<evidence type="ECO:0000313" key="4">
    <source>
        <dbReference type="EMBL" id="SMC66038.1"/>
    </source>
</evidence>
<sequence>MKKYLFFSVLYVLSLVSCSSDDSFPIDNTPLEAETRMNVSYGSHPQQVYDLYLPAGRTATDTKVIMLIHGGGWTSGDKSDMSASVAFLQTLHPGHAIVNVNYVLADAQNPAFPNQFLDIKSIVSKLTSESVELHINPEFGMVGTSAGAHLAMMYDYKYDTNNQVKFVANIVGPSDFTDPFFVENFPIQPIIDQLVNEDAYPAGTNFLEELSPGFHVTGSASPTCMFYGNEDPLVPEANGTTLKAKLDANGVENVLRIYNGGHGNDWSNADFTEAQGIISSYVSEHL</sequence>
<dbReference type="RefSeq" id="WP_084017369.1">
    <property type="nucleotide sequence ID" value="NZ_FWXS01000005.1"/>
</dbReference>
<dbReference type="GO" id="GO:0016787">
    <property type="term" value="F:hydrolase activity"/>
    <property type="evidence" value="ECO:0007669"/>
    <property type="project" value="UniProtKB-KW"/>
</dbReference>